<dbReference type="Proteomes" id="UP000244450">
    <property type="component" value="Unassembled WGS sequence"/>
</dbReference>
<accession>A0A2T7BHC7</accession>
<gene>
    <name evidence="2" type="ORF">DCC81_15525</name>
</gene>
<keyword evidence="3" id="KW-1185">Reference proteome</keyword>
<keyword evidence="1" id="KW-0472">Membrane</keyword>
<keyword evidence="1" id="KW-0812">Transmembrane</keyword>
<dbReference type="EMBL" id="QCYK01000002">
    <property type="protein sequence ID" value="PUZ25678.1"/>
    <property type="molecule type" value="Genomic_DNA"/>
</dbReference>
<feature type="transmembrane region" description="Helical" evidence="1">
    <location>
        <begin position="12"/>
        <end position="33"/>
    </location>
</feature>
<keyword evidence="1" id="KW-1133">Transmembrane helix</keyword>
<dbReference type="RefSeq" id="WP_108687517.1">
    <property type="nucleotide sequence ID" value="NZ_QCYK01000002.1"/>
</dbReference>
<comment type="caution">
    <text evidence="2">The sequence shown here is derived from an EMBL/GenBank/DDBJ whole genome shotgun (WGS) entry which is preliminary data.</text>
</comment>
<evidence type="ECO:0000313" key="2">
    <source>
        <dbReference type="EMBL" id="PUZ25678.1"/>
    </source>
</evidence>
<proteinExistence type="predicted"/>
<organism evidence="2 3">
    <name type="scientific">Chitinophaga parva</name>
    <dbReference type="NCBI Taxonomy" id="2169414"/>
    <lineage>
        <taxon>Bacteria</taxon>
        <taxon>Pseudomonadati</taxon>
        <taxon>Bacteroidota</taxon>
        <taxon>Chitinophagia</taxon>
        <taxon>Chitinophagales</taxon>
        <taxon>Chitinophagaceae</taxon>
        <taxon>Chitinophaga</taxon>
    </lineage>
</organism>
<sequence>MVITSHDIAYRLPLSGILAVIAIIFLIVELFFYKIKKSIILETKKSLDVLEICQDNINQNLIPNLEAGTYLSQIVAVSSSYILAYCSYRFSWFPIAGKINRQLRHEAPPCIYQQSAVAVAALRCNGRIMSLYKRNLL</sequence>
<reference evidence="2 3" key="1">
    <citation type="submission" date="2018-04" db="EMBL/GenBank/DDBJ databases">
        <title>Chitinophaga fuyangensis sp. nov., isolated from soil in a chemical factory.</title>
        <authorList>
            <person name="Chen K."/>
        </authorList>
    </citation>
    <scope>NUCLEOTIDE SEQUENCE [LARGE SCALE GENOMIC DNA]</scope>
    <source>
        <strain evidence="2 3">LY-1</strain>
    </source>
</reference>
<dbReference type="AlphaFoldDB" id="A0A2T7BHC7"/>
<evidence type="ECO:0000313" key="3">
    <source>
        <dbReference type="Proteomes" id="UP000244450"/>
    </source>
</evidence>
<name>A0A2T7BHC7_9BACT</name>
<evidence type="ECO:0000256" key="1">
    <source>
        <dbReference type="SAM" id="Phobius"/>
    </source>
</evidence>
<protein>
    <submittedName>
        <fullName evidence="2">Uncharacterized protein</fullName>
    </submittedName>
</protein>